<comment type="subcellular location">
    <subcellularLocation>
        <location evidence="1">Cell membrane</location>
    </subcellularLocation>
</comment>
<keyword evidence="4" id="KW-0812">Transmembrane</keyword>
<evidence type="ECO:0000256" key="5">
    <source>
        <dbReference type="ARBA" id="ARBA00022989"/>
    </source>
</evidence>
<dbReference type="InterPro" id="IPR008693">
    <property type="entry name" value="MmpS"/>
</dbReference>
<organism evidence="8 9">
    <name type="scientific">Amycolatopsis panacis</name>
    <dbReference type="NCBI Taxonomy" id="2340917"/>
    <lineage>
        <taxon>Bacteria</taxon>
        <taxon>Bacillati</taxon>
        <taxon>Actinomycetota</taxon>
        <taxon>Actinomycetes</taxon>
        <taxon>Pseudonocardiales</taxon>
        <taxon>Pseudonocardiaceae</taxon>
        <taxon>Amycolatopsis</taxon>
    </lineage>
</organism>
<dbReference type="InterPro" id="IPR038468">
    <property type="entry name" value="MmpS_C"/>
</dbReference>
<reference evidence="8 9" key="1">
    <citation type="submission" date="2018-09" db="EMBL/GenBank/DDBJ databases">
        <title>YIM PH 21725 draft genome.</title>
        <authorList>
            <person name="Miao C."/>
        </authorList>
    </citation>
    <scope>NUCLEOTIDE SEQUENCE [LARGE SCALE GENOMIC DNA]</scope>
    <source>
        <strain evidence="9">YIM PH21725</strain>
    </source>
</reference>
<dbReference type="GO" id="GO:0005886">
    <property type="term" value="C:plasma membrane"/>
    <property type="evidence" value="ECO:0007669"/>
    <property type="project" value="UniProtKB-SubCell"/>
</dbReference>
<keyword evidence="3" id="KW-1003">Cell membrane</keyword>
<evidence type="ECO:0000313" key="8">
    <source>
        <dbReference type="EMBL" id="RJQ84995.1"/>
    </source>
</evidence>
<evidence type="ECO:0000256" key="1">
    <source>
        <dbReference type="ARBA" id="ARBA00004236"/>
    </source>
</evidence>
<protein>
    <recommendedName>
        <fullName evidence="10">MmpS family membrane protein</fullName>
    </recommendedName>
</protein>
<dbReference type="Gene3D" id="2.60.40.2880">
    <property type="entry name" value="MmpS1-5, C-terminal soluble domain"/>
    <property type="match status" value="1"/>
</dbReference>
<dbReference type="Proteomes" id="UP000285112">
    <property type="component" value="Unassembled WGS sequence"/>
</dbReference>
<sequence>MRSRKRSLAMGVLRTARPTAVRGRSWPLGGLAVVLAAAVAAAAVAWYTIPSTGRAAPAISGVAAQSEPGATAYTGHQDDRTTPDGRNAQQAVSQSALVVVYELTGAGGARNLTYVGEGGSLQQQDQIATPWAVSVQHTAAANAPSFSGLVAQNAGDGELGCRIRVNGAVVAQQSVTGAGARLSCVS</sequence>
<comment type="similarity">
    <text evidence="2">Belongs to the MmpS family.</text>
</comment>
<evidence type="ECO:0000313" key="9">
    <source>
        <dbReference type="Proteomes" id="UP000285112"/>
    </source>
</evidence>
<dbReference type="EMBL" id="QZFV01000082">
    <property type="protein sequence ID" value="RJQ84995.1"/>
    <property type="molecule type" value="Genomic_DNA"/>
</dbReference>
<name>A0A419I3Z4_9PSEU</name>
<keyword evidence="6" id="KW-0472">Membrane</keyword>
<gene>
    <name evidence="8" type="ORF">D5S19_15410</name>
</gene>
<comment type="caution">
    <text evidence="8">The sequence shown here is derived from an EMBL/GenBank/DDBJ whole genome shotgun (WGS) entry which is preliminary data.</text>
</comment>
<evidence type="ECO:0000256" key="4">
    <source>
        <dbReference type="ARBA" id="ARBA00022692"/>
    </source>
</evidence>
<dbReference type="Pfam" id="PF05423">
    <property type="entry name" value="Mycobact_memb"/>
    <property type="match status" value="1"/>
</dbReference>
<evidence type="ECO:0000256" key="3">
    <source>
        <dbReference type="ARBA" id="ARBA00022475"/>
    </source>
</evidence>
<keyword evidence="5" id="KW-1133">Transmembrane helix</keyword>
<evidence type="ECO:0000256" key="6">
    <source>
        <dbReference type="ARBA" id="ARBA00023136"/>
    </source>
</evidence>
<feature type="region of interest" description="Disordered" evidence="7">
    <location>
        <begin position="69"/>
        <end position="88"/>
    </location>
</feature>
<dbReference type="OrthoDB" id="3694999at2"/>
<evidence type="ECO:0000256" key="2">
    <source>
        <dbReference type="ARBA" id="ARBA00007531"/>
    </source>
</evidence>
<evidence type="ECO:0008006" key="10">
    <source>
        <dbReference type="Google" id="ProtNLM"/>
    </source>
</evidence>
<evidence type="ECO:0000256" key="7">
    <source>
        <dbReference type="SAM" id="MobiDB-lite"/>
    </source>
</evidence>
<keyword evidence="9" id="KW-1185">Reference proteome</keyword>
<dbReference type="AlphaFoldDB" id="A0A419I3Z4"/>
<accession>A0A419I3Z4</accession>
<proteinExistence type="inferred from homology"/>